<evidence type="ECO:0000256" key="6">
    <source>
        <dbReference type="ARBA" id="ARBA00022833"/>
    </source>
</evidence>
<reference evidence="11 12" key="1">
    <citation type="submission" date="2020-06" db="EMBL/GenBank/DDBJ databases">
        <title>Sphingomonas hominis sp. nov., a member of the Sphingomonas, isolated from the hair of a 22-year-old girl.</title>
        <authorList>
            <person name="Zhang D.-F."/>
            <person name="Cui X.-W."/>
        </authorList>
    </citation>
    <scope>NUCLEOTIDE SEQUENCE [LARGE SCALE GENOMIC DNA]</scope>
    <source>
        <strain evidence="11 12">HHU CXW</strain>
    </source>
</reference>
<comment type="catalytic activity">
    <reaction evidence="1">
        <text>inosine + phosphate = alpha-D-ribose 1-phosphate + hypoxanthine</text>
        <dbReference type="Rhea" id="RHEA:27646"/>
        <dbReference type="ChEBI" id="CHEBI:17368"/>
        <dbReference type="ChEBI" id="CHEBI:17596"/>
        <dbReference type="ChEBI" id="CHEBI:43474"/>
        <dbReference type="ChEBI" id="CHEBI:57720"/>
        <dbReference type="EC" id="2.4.2.1"/>
    </reaction>
    <physiologicalReaction direction="left-to-right" evidence="1">
        <dbReference type="Rhea" id="RHEA:27647"/>
    </physiologicalReaction>
</comment>
<gene>
    <name evidence="11" type="primary">pgeF</name>
    <name evidence="11" type="ORF">HRV97_00260</name>
</gene>
<comment type="similarity">
    <text evidence="2 10">Belongs to the purine nucleoside phosphorylase YfiH/LACC1 family.</text>
</comment>
<dbReference type="Pfam" id="PF02578">
    <property type="entry name" value="Cu-oxidase_4"/>
    <property type="match status" value="1"/>
</dbReference>
<evidence type="ECO:0000313" key="11">
    <source>
        <dbReference type="EMBL" id="NTS63587.1"/>
    </source>
</evidence>
<dbReference type="InterPro" id="IPR038371">
    <property type="entry name" value="Cu_polyphenol_OxRdtase_sf"/>
</dbReference>
<evidence type="ECO:0000313" key="12">
    <source>
        <dbReference type="Proteomes" id="UP000621447"/>
    </source>
</evidence>
<keyword evidence="3" id="KW-0808">Transferase</keyword>
<dbReference type="InterPro" id="IPR003730">
    <property type="entry name" value="Cu_polyphenol_OxRdtase"/>
</dbReference>
<dbReference type="PANTHER" id="PTHR30616">
    <property type="entry name" value="UNCHARACTERIZED PROTEIN YFIH"/>
    <property type="match status" value="1"/>
</dbReference>
<dbReference type="PANTHER" id="PTHR30616:SF2">
    <property type="entry name" value="PURINE NUCLEOSIDE PHOSPHORYLASE LACC1"/>
    <property type="match status" value="1"/>
</dbReference>
<protein>
    <recommendedName>
        <fullName evidence="10">Purine nucleoside phosphorylase</fullName>
    </recommendedName>
</protein>
<keyword evidence="4" id="KW-0479">Metal-binding</keyword>
<dbReference type="SUPFAM" id="SSF64438">
    <property type="entry name" value="CNF1/YfiH-like putative cysteine hydrolases"/>
    <property type="match status" value="1"/>
</dbReference>
<evidence type="ECO:0000256" key="9">
    <source>
        <dbReference type="ARBA" id="ARBA00049893"/>
    </source>
</evidence>
<comment type="catalytic activity">
    <reaction evidence="9">
        <text>S-methyl-5'-thioadenosine + phosphate = 5-(methylsulfanyl)-alpha-D-ribose 1-phosphate + adenine</text>
        <dbReference type="Rhea" id="RHEA:11852"/>
        <dbReference type="ChEBI" id="CHEBI:16708"/>
        <dbReference type="ChEBI" id="CHEBI:17509"/>
        <dbReference type="ChEBI" id="CHEBI:43474"/>
        <dbReference type="ChEBI" id="CHEBI:58533"/>
        <dbReference type="EC" id="2.4.2.28"/>
    </reaction>
    <physiologicalReaction direction="left-to-right" evidence="9">
        <dbReference type="Rhea" id="RHEA:11853"/>
    </physiologicalReaction>
</comment>
<evidence type="ECO:0000256" key="1">
    <source>
        <dbReference type="ARBA" id="ARBA00000553"/>
    </source>
</evidence>
<evidence type="ECO:0000256" key="8">
    <source>
        <dbReference type="ARBA" id="ARBA00048968"/>
    </source>
</evidence>
<dbReference type="Gene3D" id="3.60.140.10">
    <property type="entry name" value="CNF1/YfiH-like putative cysteine hydrolases"/>
    <property type="match status" value="1"/>
</dbReference>
<comment type="caution">
    <text evidence="11">The sequence shown here is derived from an EMBL/GenBank/DDBJ whole genome shotgun (WGS) entry which is preliminary data.</text>
</comment>
<comment type="catalytic activity">
    <reaction evidence="8">
        <text>adenosine + phosphate = alpha-D-ribose 1-phosphate + adenine</text>
        <dbReference type="Rhea" id="RHEA:27642"/>
        <dbReference type="ChEBI" id="CHEBI:16335"/>
        <dbReference type="ChEBI" id="CHEBI:16708"/>
        <dbReference type="ChEBI" id="CHEBI:43474"/>
        <dbReference type="ChEBI" id="CHEBI:57720"/>
        <dbReference type="EC" id="2.4.2.1"/>
    </reaction>
    <physiologicalReaction direction="left-to-right" evidence="8">
        <dbReference type="Rhea" id="RHEA:27643"/>
    </physiologicalReaction>
</comment>
<keyword evidence="6" id="KW-0862">Zinc</keyword>
<keyword evidence="5" id="KW-0378">Hydrolase</keyword>
<dbReference type="CDD" id="cd16833">
    <property type="entry name" value="YfiH"/>
    <property type="match status" value="1"/>
</dbReference>
<organism evidence="11 12">
    <name type="scientific">Sphingomonas hominis</name>
    <dbReference type="NCBI Taxonomy" id="2741495"/>
    <lineage>
        <taxon>Bacteria</taxon>
        <taxon>Pseudomonadati</taxon>
        <taxon>Pseudomonadota</taxon>
        <taxon>Alphaproteobacteria</taxon>
        <taxon>Sphingomonadales</taxon>
        <taxon>Sphingomonadaceae</taxon>
        <taxon>Sphingomonas</taxon>
    </lineage>
</organism>
<accession>A0ABX2JGS0</accession>
<evidence type="ECO:0000256" key="7">
    <source>
        <dbReference type="ARBA" id="ARBA00047989"/>
    </source>
</evidence>
<dbReference type="Proteomes" id="UP000621447">
    <property type="component" value="Unassembled WGS sequence"/>
</dbReference>
<dbReference type="NCBIfam" id="TIGR00726">
    <property type="entry name" value="peptidoglycan editing factor PgeF"/>
    <property type="match status" value="1"/>
</dbReference>
<proteinExistence type="inferred from homology"/>
<sequence>MGGECARAPLLREARLRSRRRLCLSNRYADRPRPDHAAGAVSTSDHDGVEVIRAGVLAGVPHGFLGRRGGASEGMFAGLNVGAGSSDDGGAVATNRARALAAVRPGATLLTPYQIHSADCVTVRAPFAGGVRPHADALVSDNPALALGIVTADCAPVLLADVAAGVIGAAHAGWKGALGGVTDSTIDAMEALGAQRARITAAIGPCIARASYEVDAGFRRRFEEADAANERFFADGQADHAQFDLEGYVAYRLAAAGVRRIEALGLDTYADERRFFSYRRATHRGEPDYGRQIAIIGLPG</sequence>
<comment type="catalytic activity">
    <reaction evidence="7">
        <text>adenosine + H2O + H(+) = inosine + NH4(+)</text>
        <dbReference type="Rhea" id="RHEA:24408"/>
        <dbReference type="ChEBI" id="CHEBI:15377"/>
        <dbReference type="ChEBI" id="CHEBI:15378"/>
        <dbReference type="ChEBI" id="CHEBI:16335"/>
        <dbReference type="ChEBI" id="CHEBI:17596"/>
        <dbReference type="ChEBI" id="CHEBI:28938"/>
        <dbReference type="EC" id="3.5.4.4"/>
    </reaction>
    <physiologicalReaction direction="left-to-right" evidence="7">
        <dbReference type="Rhea" id="RHEA:24409"/>
    </physiologicalReaction>
</comment>
<evidence type="ECO:0000256" key="4">
    <source>
        <dbReference type="ARBA" id="ARBA00022723"/>
    </source>
</evidence>
<evidence type="ECO:0000256" key="3">
    <source>
        <dbReference type="ARBA" id="ARBA00022679"/>
    </source>
</evidence>
<evidence type="ECO:0000256" key="10">
    <source>
        <dbReference type="RuleBase" id="RU361274"/>
    </source>
</evidence>
<evidence type="ECO:0000256" key="5">
    <source>
        <dbReference type="ARBA" id="ARBA00022801"/>
    </source>
</evidence>
<dbReference type="InterPro" id="IPR011324">
    <property type="entry name" value="Cytotoxic_necrot_fac-like_cat"/>
</dbReference>
<name>A0ABX2JGS0_9SPHN</name>
<dbReference type="EMBL" id="JABULH010000001">
    <property type="protein sequence ID" value="NTS63587.1"/>
    <property type="molecule type" value="Genomic_DNA"/>
</dbReference>
<keyword evidence="12" id="KW-1185">Reference proteome</keyword>
<evidence type="ECO:0000256" key="2">
    <source>
        <dbReference type="ARBA" id="ARBA00007353"/>
    </source>
</evidence>